<feature type="domain" description="DprA winged helix" evidence="3">
    <location>
        <begin position="319"/>
        <end position="376"/>
    </location>
</feature>
<dbReference type="KEGG" id="dvn:HQ394_10155"/>
<dbReference type="NCBIfam" id="TIGR00732">
    <property type="entry name" value="dprA"/>
    <property type="match status" value="1"/>
</dbReference>
<feature type="domain" description="Smf/DprA SLOG" evidence="2">
    <location>
        <begin position="84"/>
        <end position="289"/>
    </location>
</feature>
<dbReference type="SUPFAM" id="SSF102405">
    <property type="entry name" value="MCP/YpsA-like"/>
    <property type="match status" value="1"/>
</dbReference>
<keyword evidence="5" id="KW-1185">Reference proteome</keyword>
<dbReference type="Gene3D" id="3.40.50.450">
    <property type="match status" value="1"/>
</dbReference>
<evidence type="ECO:0000259" key="3">
    <source>
        <dbReference type="Pfam" id="PF17782"/>
    </source>
</evidence>
<sequence>MTQRDIPAALSDRERLDRLRLIRSENVGPVTWRRLIDRYRSATRALAVLPELAAAGGSKQAIRLTSDAEAAAELAALARLGGRLLVWGDRDYPARLAAIDDAPPTLSVIGDGALFARRSIAIVGSRNASVNGRRLAARLAADLGEAGFVIVSGLARGIDGAAHAGAIASGTVAVVAGGIDIIYPQEHAALYDSIRRQGAVVAELPPGAQPQARHFPRRNRIIAGLAEAVLVVEAAMKSGSLITTRYALEQGREVFAVPGSPLDARAQGSNDLIRQGATLTETAEDVLRVLTGRQPLPSARVRASPETFEQQYPLAPAVPDPTSADDRARQILAEALSPSPVAVDEIIRSCQLSPTLVTTILLEWELAGRLERHSGNRVAWIGAASARG</sequence>
<dbReference type="InterPro" id="IPR057666">
    <property type="entry name" value="DrpA_SLOG"/>
</dbReference>
<dbReference type="Pfam" id="PF02481">
    <property type="entry name" value="DNA_processg_A"/>
    <property type="match status" value="1"/>
</dbReference>
<comment type="similarity">
    <text evidence="1">Belongs to the DprA/Smf family.</text>
</comment>
<dbReference type="EMBL" id="CP053923">
    <property type="protein sequence ID" value="QNT69618.1"/>
    <property type="molecule type" value="Genomic_DNA"/>
</dbReference>
<evidence type="ECO:0000313" key="4">
    <source>
        <dbReference type="EMBL" id="QNT69618.1"/>
    </source>
</evidence>
<dbReference type="GO" id="GO:0009294">
    <property type="term" value="P:DNA-mediated transformation"/>
    <property type="evidence" value="ECO:0007669"/>
    <property type="project" value="InterPro"/>
</dbReference>
<evidence type="ECO:0000259" key="2">
    <source>
        <dbReference type="Pfam" id="PF02481"/>
    </source>
</evidence>
<dbReference type="PANTHER" id="PTHR43022">
    <property type="entry name" value="PROTEIN SMF"/>
    <property type="match status" value="1"/>
</dbReference>
<proteinExistence type="inferred from homology"/>
<dbReference type="Gene3D" id="1.10.10.10">
    <property type="entry name" value="Winged helix-like DNA-binding domain superfamily/Winged helix DNA-binding domain"/>
    <property type="match status" value="1"/>
</dbReference>
<dbReference type="InterPro" id="IPR003488">
    <property type="entry name" value="DprA"/>
</dbReference>
<organism evidence="4 5">
    <name type="scientific">Defluviicoccus vanus</name>
    <dbReference type="NCBI Taxonomy" id="111831"/>
    <lineage>
        <taxon>Bacteria</taxon>
        <taxon>Pseudomonadati</taxon>
        <taxon>Pseudomonadota</taxon>
        <taxon>Alphaproteobacteria</taxon>
        <taxon>Rhodospirillales</taxon>
        <taxon>Rhodospirillaceae</taxon>
        <taxon>Defluviicoccus</taxon>
    </lineage>
</organism>
<protein>
    <submittedName>
        <fullName evidence="4">DNA-protecting protein DprA</fullName>
    </submittedName>
</protein>
<accession>A0A7H1N1N2</accession>
<dbReference type="Proteomes" id="UP000516369">
    <property type="component" value="Chromosome"/>
</dbReference>
<dbReference type="RefSeq" id="WP_190260139.1">
    <property type="nucleotide sequence ID" value="NZ_CP053923.1"/>
</dbReference>
<dbReference type="Pfam" id="PF21102">
    <property type="entry name" value="DprA_N"/>
    <property type="match status" value="1"/>
</dbReference>
<evidence type="ECO:0000256" key="1">
    <source>
        <dbReference type="ARBA" id="ARBA00006525"/>
    </source>
</evidence>
<reference evidence="4 5" key="1">
    <citation type="submission" date="2020-05" db="EMBL/GenBank/DDBJ databases">
        <title>Complete closed genome sequence of Defluviicoccus vanus.</title>
        <authorList>
            <person name="Bessarab I."/>
            <person name="Arumugam K."/>
            <person name="Maszenan A.M."/>
            <person name="Seviour R.J."/>
            <person name="Williams R.B."/>
        </authorList>
    </citation>
    <scope>NUCLEOTIDE SEQUENCE [LARGE SCALE GENOMIC DNA]</scope>
    <source>
        <strain evidence="4 5">Ben 114</strain>
    </source>
</reference>
<name>A0A7H1N1N2_9PROT</name>
<dbReference type="Pfam" id="PF17782">
    <property type="entry name" value="WHD_DprA"/>
    <property type="match status" value="1"/>
</dbReference>
<dbReference type="PANTHER" id="PTHR43022:SF1">
    <property type="entry name" value="PROTEIN SMF"/>
    <property type="match status" value="1"/>
</dbReference>
<dbReference type="AlphaFoldDB" id="A0A7H1N1N2"/>
<dbReference type="InterPro" id="IPR036388">
    <property type="entry name" value="WH-like_DNA-bd_sf"/>
</dbReference>
<evidence type="ECO:0000313" key="5">
    <source>
        <dbReference type="Proteomes" id="UP000516369"/>
    </source>
</evidence>
<gene>
    <name evidence="4" type="primary">dprA</name>
    <name evidence="4" type="ORF">HQ394_10155</name>
</gene>
<dbReference type="InterPro" id="IPR041614">
    <property type="entry name" value="DprA_WH"/>
</dbReference>